<keyword evidence="4 11" id="KW-0812">Transmembrane</keyword>
<comment type="caution">
    <text evidence="15">The sequence shown here is derived from an EMBL/GenBank/DDBJ whole genome shotgun (WGS) entry which is preliminary data.</text>
</comment>
<feature type="domain" description="Cation/H(+) antiporter central" evidence="13">
    <location>
        <begin position="473"/>
        <end position="606"/>
    </location>
</feature>
<evidence type="ECO:0000256" key="9">
    <source>
        <dbReference type="ARBA" id="ARBA00038341"/>
    </source>
</evidence>
<evidence type="ECO:0000256" key="10">
    <source>
        <dbReference type="SAM" id="MobiDB-lite"/>
    </source>
</evidence>
<organism evidence="15 16">
    <name type="scientific">Aristolochia fimbriata</name>
    <name type="common">White veined hardy Dutchman's pipe vine</name>
    <dbReference type="NCBI Taxonomy" id="158543"/>
    <lineage>
        <taxon>Eukaryota</taxon>
        <taxon>Viridiplantae</taxon>
        <taxon>Streptophyta</taxon>
        <taxon>Embryophyta</taxon>
        <taxon>Tracheophyta</taxon>
        <taxon>Spermatophyta</taxon>
        <taxon>Magnoliopsida</taxon>
        <taxon>Magnoliidae</taxon>
        <taxon>Piperales</taxon>
        <taxon>Aristolochiaceae</taxon>
        <taxon>Aristolochia</taxon>
    </lineage>
</organism>
<dbReference type="AlphaFoldDB" id="A0AAV7F1A2"/>
<gene>
    <name evidence="15" type="ORF">H6P81_006621</name>
</gene>
<evidence type="ECO:0000259" key="12">
    <source>
        <dbReference type="Pfam" id="PF00999"/>
    </source>
</evidence>
<feature type="domain" description="Cation/H(+) antiporter C-terminal" evidence="14">
    <location>
        <begin position="615"/>
        <end position="776"/>
    </location>
</feature>
<evidence type="ECO:0000256" key="7">
    <source>
        <dbReference type="ARBA" id="ARBA00023065"/>
    </source>
</evidence>
<keyword evidence="16" id="KW-1185">Reference proteome</keyword>
<evidence type="ECO:0000256" key="6">
    <source>
        <dbReference type="ARBA" id="ARBA00022989"/>
    </source>
</evidence>
<evidence type="ECO:0000256" key="8">
    <source>
        <dbReference type="ARBA" id="ARBA00023136"/>
    </source>
</evidence>
<proteinExistence type="inferred from homology"/>
<feature type="transmembrane region" description="Helical" evidence="11">
    <location>
        <begin position="192"/>
        <end position="213"/>
    </location>
</feature>
<reference evidence="15 16" key="1">
    <citation type="submission" date="2021-07" db="EMBL/GenBank/DDBJ databases">
        <title>The Aristolochia fimbriata genome: insights into angiosperm evolution, floral development and chemical biosynthesis.</title>
        <authorList>
            <person name="Jiao Y."/>
        </authorList>
    </citation>
    <scope>NUCLEOTIDE SEQUENCE [LARGE SCALE GENOMIC DNA]</scope>
    <source>
        <strain evidence="15">IBCAS-2021</strain>
        <tissue evidence="15">Leaf</tissue>
    </source>
</reference>
<feature type="transmembrane region" description="Helical" evidence="11">
    <location>
        <begin position="265"/>
        <end position="287"/>
    </location>
</feature>
<keyword evidence="2" id="KW-0813">Transport</keyword>
<dbReference type="Gene3D" id="1.20.1530.20">
    <property type="match status" value="1"/>
</dbReference>
<dbReference type="Pfam" id="PF23256">
    <property type="entry name" value="CHX17_2nd"/>
    <property type="match status" value="1"/>
</dbReference>
<keyword evidence="5" id="KW-0630">Potassium</keyword>
<dbReference type="GO" id="GO:1902600">
    <property type="term" value="P:proton transmembrane transport"/>
    <property type="evidence" value="ECO:0007669"/>
    <property type="project" value="InterPro"/>
</dbReference>
<feature type="domain" description="Cation/H+ exchanger transmembrane" evidence="12">
    <location>
        <begin position="87"/>
        <end position="394"/>
    </location>
</feature>
<keyword evidence="6 11" id="KW-1133">Transmembrane helix</keyword>
<evidence type="ECO:0000256" key="4">
    <source>
        <dbReference type="ARBA" id="ARBA00022692"/>
    </source>
</evidence>
<name>A0AAV7F1A2_ARIFI</name>
<evidence type="ECO:0008006" key="17">
    <source>
        <dbReference type="Google" id="ProtNLM"/>
    </source>
</evidence>
<evidence type="ECO:0000256" key="5">
    <source>
        <dbReference type="ARBA" id="ARBA00022958"/>
    </source>
</evidence>
<keyword evidence="3" id="KW-0633">Potassium transport</keyword>
<keyword evidence="7" id="KW-0406">Ion transport</keyword>
<evidence type="ECO:0000313" key="16">
    <source>
        <dbReference type="Proteomes" id="UP000825729"/>
    </source>
</evidence>
<dbReference type="GO" id="GO:0006813">
    <property type="term" value="P:potassium ion transport"/>
    <property type="evidence" value="ECO:0007669"/>
    <property type="project" value="UniProtKB-KW"/>
</dbReference>
<evidence type="ECO:0000256" key="1">
    <source>
        <dbReference type="ARBA" id="ARBA00004141"/>
    </source>
</evidence>
<dbReference type="InterPro" id="IPR038770">
    <property type="entry name" value="Na+/solute_symporter_sf"/>
</dbReference>
<comment type="similarity">
    <text evidence="9">Belongs to the monovalent cation:proton antiporter 2 (CPA2) transporter (TC 2.A.37) family. CHX (TC 2.A.37.4) subfamily.</text>
</comment>
<sequence>MPPAIMPSLTGDECDKAYAEGLGDFFMGLSAALLSTRFLHFFFKHIGQPRVLSEIIPPRPTPNDEEMETQVGMVIRNTALIEMVDTSLPRLVRIFSEFGIMSYFFVLGLEMEPMNYFRRRRPPREAVLAYSGIATTYLLLACLQFFIVKGMAPDDRARYIVSLGLTLSNTSSSVLTRLVTDLKVGKSEIGRLVINAGVHNDMTTLLLMALLLLTQNHLIGRQMKFVFSRTLSILLFLLLQTWLVRRGGRRGMEWIHERNPEGRPVRSLHVFLAVLAVVLLSALSNLMGYNGNVNAFLIGLTLPRESRVSRAFIRKINIWLAQVVFPLYYTFIGTLLTLKGWHGWMSLRDLSLLVLLGVAGKLVGSVAAATFMGFPISEAICIGLLLNMGIVNVTGFLTNIIAVLLTILYIPLVAQVILWRSRKRHAKLQMALQWCNPESELRIMTCLHSPKNVPSTVKMIEVTRGRPHSPPLAVFAADLVQLSGRTAAALTHGGEGMDAVEVTDEAINAMREEITMAFDDYLDGCGDGVAICRLLIVSEYGNMHRDICNAAQDSLAVLVVLPFHKKQRADGSMDDGHADFRAVNRKVLRHAPCSVGILVDRGLVGSNLTVSSLESFQVVVVFIGGPDDREALSYAARVAYYPGLRLTVIRFLLENDSDNVSTIVYGSKYGSNRHMILNSAEDFHVDDEFFTEFYECHVANGPVLYLEKHVSNGAETIAALREVESQYNLFIVGNGSLQLPSGMSDFTECPEVGPLGDSLASSEFSTTASVLVIRQHNPRRQEEEECSIEDEFSLRCCFSFLWQSFLPGKEKMSQGRLEWVSHAEGHMEVEKPRAVNEGAEDKKWSEKMMMTVDFLRKRLVAERTASKAAKENADAMEEKMTELEKLLKMEIEAKELAEKKLKLAMKKLKSLKLSSSISQSDTTEEQDSSPPPTTGMAELGISFKEEQKEEVADLSTAQDSEANLPGTHHNDIFANQVISREGSSCSVEHLASDNTQGPSEGDAGKVQASISSGDSVSDVPRLCSIGGDDETDEVDNSLALVLVPEPNECLEDSKALVVQEDIMPPSDIYGNPNRGTKDIYEVLVALQRAKAHLQSSIKSQAAVYSSHSFGLCGV</sequence>
<evidence type="ECO:0000256" key="3">
    <source>
        <dbReference type="ARBA" id="ARBA00022538"/>
    </source>
</evidence>
<dbReference type="PANTHER" id="PTHR32468">
    <property type="entry name" value="CATION/H + ANTIPORTER"/>
    <property type="match status" value="1"/>
</dbReference>
<feature type="transmembrane region" description="Helical" evidence="11">
    <location>
        <begin position="225"/>
        <end position="244"/>
    </location>
</feature>
<dbReference type="InterPro" id="IPR057291">
    <property type="entry name" value="CHX17_2nd"/>
</dbReference>
<dbReference type="GO" id="GO:0006885">
    <property type="term" value="P:regulation of pH"/>
    <property type="evidence" value="ECO:0007669"/>
    <property type="project" value="TreeGrafter"/>
</dbReference>
<feature type="region of interest" description="Disordered" evidence="10">
    <location>
        <begin position="913"/>
        <end position="968"/>
    </location>
</feature>
<evidence type="ECO:0000313" key="15">
    <source>
        <dbReference type="EMBL" id="KAG9453717.1"/>
    </source>
</evidence>
<comment type="subcellular location">
    <subcellularLocation>
        <location evidence="1">Membrane</location>
        <topology evidence="1">Multi-pass membrane protein</topology>
    </subcellularLocation>
</comment>
<keyword evidence="8 11" id="KW-0472">Membrane</keyword>
<feature type="transmembrane region" description="Helical" evidence="11">
    <location>
        <begin position="316"/>
        <end position="338"/>
    </location>
</feature>
<dbReference type="Proteomes" id="UP000825729">
    <property type="component" value="Unassembled WGS sequence"/>
</dbReference>
<feature type="transmembrane region" description="Helical" evidence="11">
    <location>
        <begin position="127"/>
        <end position="147"/>
    </location>
</feature>
<dbReference type="GO" id="GO:0015297">
    <property type="term" value="F:antiporter activity"/>
    <property type="evidence" value="ECO:0007669"/>
    <property type="project" value="InterPro"/>
</dbReference>
<dbReference type="Pfam" id="PF23259">
    <property type="entry name" value="CHX17_C"/>
    <property type="match status" value="1"/>
</dbReference>
<dbReference type="InterPro" id="IPR006153">
    <property type="entry name" value="Cation/H_exchanger_TM"/>
</dbReference>
<dbReference type="InterPro" id="IPR057290">
    <property type="entry name" value="CHX17_C"/>
</dbReference>
<evidence type="ECO:0000259" key="13">
    <source>
        <dbReference type="Pfam" id="PF23256"/>
    </source>
</evidence>
<dbReference type="EMBL" id="JAINDJ010000003">
    <property type="protein sequence ID" value="KAG9453717.1"/>
    <property type="molecule type" value="Genomic_DNA"/>
</dbReference>
<evidence type="ECO:0000259" key="14">
    <source>
        <dbReference type="Pfam" id="PF23259"/>
    </source>
</evidence>
<dbReference type="Pfam" id="PF00999">
    <property type="entry name" value="Na_H_Exchanger"/>
    <property type="match status" value="1"/>
</dbReference>
<evidence type="ECO:0000256" key="2">
    <source>
        <dbReference type="ARBA" id="ARBA00022448"/>
    </source>
</evidence>
<evidence type="ECO:0000256" key="11">
    <source>
        <dbReference type="SAM" id="Phobius"/>
    </source>
</evidence>
<protein>
    <recommendedName>
        <fullName evidence="17">Cation/H+ exchanger domain-containing protein</fullName>
    </recommendedName>
</protein>
<dbReference type="InterPro" id="IPR050794">
    <property type="entry name" value="CPA2_transporter"/>
</dbReference>
<dbReference type="GO" id="GO:0016020">
    <property type="term" value="C:membrane"/>
    <property type="evidence" value="ECO:0007669"/>
    <property type="project" value="UniProtKB-SubCell"/>
</dbReference>
<feature type="transmembrane region" description="Helical" evidence="11">
    <location>
        <begin position="350"/>
        <end position="376"/>
    </location>
</feature>
<feature type="region of interest" description="Disordered" evidence="10">
    <location>
        <begin position="984"/>
        <end position="1029"/>
    </location>
</feature>
<dbReference type="Gene3D" id="3.40.50.12370">
    <property type="match status" value="1"/>
</dbReference>
<feature type="transmembrane region" description="Helical" evidence="11">
    <location>
        <begin position="396"/>
        <end position="419"/>
    </location>
</feature>
<feature type="compositionally biased region" description="Polar residues" evidence="10">
    <location>
        <begin position="984"/>
        <end position="998"/>
    </location>
</feature>
<dbReference type="GO" id="GO:0012505">
    <property type="term" value="C:endomembrane system"/>
    <property type="evidence" value="ECO:0007669"/>
    <property type="project" value="TreeGrafter"/>
</dbReference>
<dbReference type="PANTHER" id="PTHR32468:SF145">
    <property type="entry name" value="CATION_H(+) ANTIPORTER 28"/>
    <property type="match status" value="1"/>
</dbReference>
<accession>A0AAV7F1A2</accession>